<proteinExistence type="predicted"/>
<comment type="caution">
    <text evidence="1">The sequence shown here is derived from an EMBL/GenBank/DDBJ whole genome shotgun (WGS) entry which is preliminary data.</text>
</comment>
<organism evidence="1 2">
    <name type="scientific">Ixodes persulcatus</name>
    <name type="common">Taiga tick</name>
    <dbReference type="NCBI Taxonomy" id="34615"/>
    <lineage>
        <taxon>Eukaryota</taxon>
        <taxon>Metazoa</taxon>
        <taxon>Ecdysozoa</taxon>
        <taxon>Arthropoda</taxon>
        <taxon>Chelicerata</taxon>
        <taxon>Arachnida</taxon>
        <taxon>Acari</taxon>
        <taxon>Parasitiformes</taxon>
        <taxon>Ixodida</taxon>
        <taxon>Ixodoidea</taxon>
        <taxon>Ixodidae</taxon>
        <taxon>Ixodinae</taxon>
        <taxon>Ixodes</taxon>
    </lineage>
</organism>
<keyword evidence="2" id="KW-1185">Reference proteome</keyword>
<reference evidence="1 2" key="1">
    <citation type="journal article" date="2020" name="Cell">
        <title>Large-Scale Comparative Analyses of Tick Genomes Elucidate Their Genetic Diversity and Vector Capacities.</title>
        <authorList>
            <consortium name="Tick Genome and Microbiome Consortium (TIGMIC)"/>
            <person name="Jia N."/>
            <person name="Wang J."/>
            <person name="Shi W."/>
            <person name="Du L."/>
            <person name="Sun Y."/>
            <person name="Zhan W."/>
            <person name="Jiang J.F."/>
            <person name="Wang Q."/>
            <person name="Zhang B."/>
            <person name="Ji P."/>
            <person name="Bell-Sakyi L."/>
            <person name="Cui X.M."/>
            <person name="Yuan T.T."/>
            <person name="Jiang B.G."/>
            <person name="Yang W.F."/>
            <person name="Lam T.T."/>
            <person name="Chang Q.C."/>
            <person name="Ding S.J."/>
            <person name="Wang X.J."/>
            <person name="Zhu J.G."/>
            <person name="Ruan X.D."/>
            <person name="Zhao L."/>
            <person name="Wei J.T."/>
            <person name="Ye R.Z."/>
            <person name="Que T.C."/>
            <person name="Du C.H."/>
            <person name="Zhou Y.H."/>
            <person name="Cheng J.X."/>
            <person name="Dai P.F."/>
            <person name="Guo W.B."/>
            <person name="Han X.H."/>
            <person name="Huang E.J."/>
            <person name="Li L.F."/>
            <person name="Wei W."/>
            <person name="Gao Y.C."/>
            <person name="Liu J.Z."/>
            <person name="Shao H.Z."/>
            <person name="Wang X."/>
            <person name="Wang C.C."/>
            <person name="Yang T.C."/>
            <person name="Huo Q.B."/>
            <person name="Li W."/>
            <person name="Chen H.Y."/>
            <person name="Chen S.E."/>
            <person name="Zhou L.G."/>
            <person name="Ni X.B."/>
            <person name="Tian J.H."/>
            <person name="Sheng Y."/>
            <person name="Liu T."/>
            <person name="Pan Y.S."/>
            <person name="Xia L.Y."/>
            <person name="Li J."/>
            <person name="Zhao F."/>
            <person name="Cao W.C."/>
        </authorList>
    </citation>
    <scope>NUCLEOTIDE SEQUENCE [LARGE SCALE GENOMIC DNA]</scope>
    <source>
        <strain evidence="1">Iper-2018</strain>
    </source>
</reference>
<dbReference type="Proteomes" id="UP000805193">
    <property type="component" value="Unassembled WGS sequence"/>
</dbReference>
<gene>
    <name evidence="1" type="ORF">HPB47_010073</name>
</gene>
<evidence type="ECO:0000313" key="2">
    <source>
        <dbReference type="Proteomes" id="UP000805193"/>
    </source>
</evidence>
<protein>
    <submittedName>
        <fullName evidence="1">Uncharacterized protein</fullName>
    </submittedName>
</protein>
<evidence type="ECO:0000313" key="1">
    <source>
        <dbReference type="EMBL" id="KAG0412781.1"/>
    </source>
</evidence>
<accession>A0AC60P059</accession>
<sequence>AKPELPAPVDESALQLRIHRKRRGAEYHRFHHQHTNPTTQRAPKLNGSGTFFSRAAKPIQAAYLSSPRSAQARERK</sequence>
<feature type="non-terminal residue" evidence="1">
    <location>
        <position position="76"/>
    </location>
</feature>
<dbReference type="EMBL" id="JABSTQ010011324">
    <property type="protein sequence ID" value="KAG0412781.1"/>
    <property type="molecule type" value="Genomic_DNA"/>
</dbReference>
<name>A0AC60P059_IXOPE</name>
<feature type="non-terminal residue" evidence="1">
    <location>
        <position position="1"/>
    </location>
</feature>